<dbReference type="PROSITE" id="PS50222">
    <property type="entry name" value="EF_HAND_2"/>
    <property type="match status" value="3"/>
</dbReference>
<keyword evidence="16" id="KW-1185">Reference proteome</keyword>
<dbReference type="OrthoDB" id="270584at2759"/>
<keyword evidence="9" id="KW-1133">Transmembrane helix</keyword>
<accession>A0A8J2I0R5</accession>
<evidence type="ECO:0000256" key="2">
    <source>
        <dbReference type="ARBA" id="ARBA00004448"/>
    </source>
</evidence>
<dbReference type="InterPro" id="IPR018108">
    <property type="entry name" value="MCP_transmembrane"/>
</dbReference>
<dbReference type="PANTHER" id="PTHR24089">
    <property type="entry name" value="SOLUTE CARRIER FAMILY 25"/>
    <property type="match status" value="1"/>
</dbReference>
<keyword evidence="10" id="KW-0496">Mitochondrion</keyword>
<dbReference type="SUPFAM" id="SSF47473">
    <property type="entry name" value="EF-hand"/>
    <property type="match status" value="1"/>
</dbReference>
<keyword evidence="7" id="KW-0999">Mitochondrion inner membrane</keyword>
<comment type="similarity">
    <text evidence="13">Belongs to the mitochondrial carrier (TC 2.A.29) family.</text>
</comment>
<evidence type="ECO:0000313" key="15">
    <source>
        <dbReference type="EMBL" id="CAG5157129.1"/>
    </source>
</evidence>
<dbReference type="AlphaFoldDB" id="A0A8J2I0R5"/>
<dbReference type="Gene3D" id="1.50.40.10">
    <property type="entry name" value="Mitochondrial carrier domain"/>
    <property type="match status" value="1"/>
</dbReference>
<dbReference type="GeneID" id="67016642"/>
<dbReference type="Gene3D" id="1.10.238.10">
    <property type="entry name" value="EF-hand"/>
    <property type="match status" value="1"/>
</dbReference>
<comment type="subcellular location">
    <subcellularLocation>
        <location evidence="2">Mitochondrion inner membrane</location>
        <topology evidence="2">Multi-pass membrane protein</topology>
    </subcellularLocation>
</comment>
<sequence>MDTKSASVADARVDELWSTLDTRKQGHLDLAGLKKGLRKLDHPLKNADQLLDEVMHAVDTDGNGRITEQEFRKFVYETEKELHHLFQTIDYNRDGKISKDELRSALRTAGLTVPNSNLDKFFSEVDTNNDGTISFEEWRDFLLFIPVSAPSLHAVMSYFSATMKVNQEGDVLISDDTVQGLGTTQRFLRFFFGSLFIVAHTPPYNPLALEHSAPLETASPTSTLAYQGALPPRSEAEKSSASIEEIPAKIIESLGTMLIACVPNPGYFVAGGVAGIVSRTSTAPLDRLKVYLIAQTSVAEEAVVAAKHGNIVKAAMNAWRPLATATKELWQAGGMRSLYAGNGLNVVKVMPESAIKFGSYEASIVK</sequence>
<dbReference type="GO" id="GO:0005743">
    <property type="term" value="C:mitochondrial inner membrane"/>
    <property type="evidence" value="ECO:0007669"/>
    <property type="project" value="UniProtKB-SubCell"/>
</dbReference>
<evidence type="ECO:0000313" key="16">
    <source>
        <dbReference type="Proteomes" id="UP000676310"/>
    </source>
</evidence>
<dbReference type="PRINTS" id="PR00926">
    <property type="entry name" value="MITOCARRIER"/>
</dbReference>
<dbReference type="SUPFAM" id="SSF103506">
    <property type="entry name" value="Mitochondrial carrier"/>
    <property type="match status" value="1"/>
</dbReference>
<keyword evidence="8" id="KW-0106">Calcium</keyword>
<dbReference type="Proteomes" id="UP000676310">
    <property type="component" value="Unassembled WGS sequence"/>
</dbReference>
<evidence type="ECO:0000256" key="11">
    <source>
        <dbReference type="ARBA" id="ARBA00023136"/>
    </source>
</evidence>
<evidence type="ECO:0000256" key="6">
    <source>
        <dbReference type="ARBA" id="ARBA00022737"/>
    </source>
</evidence>
<evidence type="ECO:0000256" key="7">
    <source>
        <dbReference type="ARBA" id="ARBA00022792"/>
    </source>
</evidence>
<gene>
    <name evidence="15" type="ORF">ALTATR162_LOCUS4921</name>
</gene>
<proteinExistence type="inferred from homology"/>
<organism evidence="15 16">
    <name type="scientific">Alternaria atra</name>
    <dbReference type="NCBI Taxonomy" id="119953"/>
    <lineage>
        <taxon>Eukaryota</taxon>
        <taxon>Fungi</taxon>
        <taxon>Dikarya</taxon>
        <taxon>Ascomycota</taxon>
        <taxon>Pezizomycotina</taxon>
        <taxon>Dothideomycetes</taxon>
        <taxon>Pleosporomycetidae</taxon>
        <taxon>Pleosporales</taxon>
        <taxon>Pleosporineae</taxon>
        <taxon>Pleosporaceae</taxon>
        <taxon>Alternaria</taxon>
        <taxon>Alternaria sect. Ulocladioides</taxon>
    </lineage>
</organism>
<dbReference type="Pfam" id="PF13499">
    <property type="entry name" value="EF-hand_7"/>
    <property type="match status" value="2"/>
</dbReference>
<keyword evidence="5 12" id="KW-0812">Transmembrane</keyword>
<dbReference type="PROSITE" id="PS00018">
    <property type="entry name" value="EF_HAND_1"/>
    <property type="match status" value="2"/>
</dbReference>
<dbReference type="Pfam" id="PF00153">
    <property type="entry name" value="Mito_carr"/>
    <property type="match status" value="1"/>
</dbReference>
<feature type="domain" description="EF-hand" evidence="14">
    <location>
        <begin position="46"/>
        <end position="75"/>
    </location>
</feature>
<evidence type="ECO:0000256" key="10">
    <source>
        <dbReference type="ARBA" id="ARBA00023128"/>
    </source>
</evidence>
<dbReference type="InterPro" id="IPR002067">
    <property type="entry name" value="MCP"/>
</dbReference>
<dbReference type="InterPro" id="IPR023395">
    <property type="entry name" value="MCP_dom_sf"/>
</dbReference>
<keyword evidence="11 12" id="KW-0472">Membrane</keyword>
<feature type="repeat" description="Solcar" evidence="12">
    <location>
        <begin position="262"/>
        <end position="366"/>
    </location>
</feature>
<reference evidence="15" key="1">
    <citation type="submission" date="2021-05" db="EMBL/GenBank/DDBJ databases">
        <authorList>
            <person name="Stam R."/>
        </authorList>
    </citation>
    <scope>NUCLEOTIDE SEQUENCE</scope>
    <source>
        <strain evidence="15">CS162</strain>
    </source>
</reference>
<dbReference type="InterPro" id="IPR002048">
    <property type="entry name" value="EF_hand_dom"/>
</dbReference>
<evidence type="ECO:0000256" key="9">
    <source>
        <dbReference type="ARBA" id="ARBA00022989"/>
    </source>
</evidence>
<dbReference type="PROSITE" id="PS50920">
    <property type="entry name" value="SOLCAR"/>
    <property type="match status" value="1"/>
</dbReference>
<dbReference type="GO" id="GO:0005509">
    <property type="term" value="F:calcium ion binding"/>
    <property type="evidence" value="ECO:0007669"/>
    <property type="project" value="InterPro"/>
</dbReference>
<evidence type="ECO:0000256" key="13">
    <source>
        <dbReference type="RuleBase" id="RU000488"/>
    </source>
</evidence>
<evidence type="ECO:0000256" key="5">
    <source>
        <dbReference type="ARBA" id="ARBA00022692"/>
    </source>
</evidence>
<keyword evidence="4 13" id="KW-0813">Transport</keyword>
<evidence type="ECO:0000256" key="4">
    <source>
        <dbReference type="ARBA" id="ARBA00022448"/>
    </source>
</evidence>
<evidence type="ECO:0000256" key="12">
    <source>
        <dbReference type="PROSITE-ProRule" id="PRU00282"/>
    </source>
</evidence>
<comment type="caution">
    <text evidence="15">The sequence shown here is derived from an EMBL/GenBank/DDBJ whole genome shotgun (WGS) entry which is preliminary data.</text>
</comment>
<evidence type="ECO:0000256" key="8">
    <source>
        <dbReference type="ARBA" id="ARBA00022837"/>
    </source>
</evidence>
<dbReference type="RefSeq" id="XP_043168472.1">
    <property type="nucleotide sequence ID" value="XM_043312537.1"/>
</dbReference>
<comment type="function">
    <text evidence="1">Mitochondrial transporter that mediates uptake of thiamine pyrophosphate (ThPP) into mitochondria.</text>
</comment>
<evidence type="ECO:0000256" key="3">
    <source>
        <dbReference type="ARBA" id="ARBA00021935"/>
    </source>
</evidence>
<dbReference type="EMBL" id="CAJRGZ010000017">
    <property type="protein sequence ID" value="CAG5157129.1"/>
    <property type="molecule type" value="Genomic_DNA"/>
</dbReference>
<evidence type="ECO:0000259" key="14">
    <source>
        <dbReference type="PROSITE" id="PS50222"/>
    </source>
</evidence>
<feature type="domain" description="EF-hand" evidence="14">
    <location>
        <begin position="77"/>
        <end position="112"/>
    </location>
</feature>
<dbReference type="CDD" id="cd00051">
    <property type="entry name" value="EFh"/>
    <property type="match status" value="1"/>
</dbReference>
<dbReference type="InterPro" id="IPR018247">
    <property type="entry name" value="EF_Hand_1_Ca_BS"/>
</dbReference>
<dbReference type="InterPro" id="IPR011992">
    <property type="entry name" value="EF-hand-dom_pair"/>
</dbReference>
<dbReference type="SMART" id="SM00054">
    <property type="entry name" value="EFh"/>
    <property type="match status" value="4"/>
</dbReference>
<keyword evidence="6" id="KW-0677">Repeat</keyword>
<evidence type="ECO:0000256" key="1">
    <source>
        <dbReference type="ARBA" id="ARBA00002238"/>
    </source>
</evidence>
<feature type="domain" description="EF-hand" evidence="14">
    <location>
        <begin position="113"/>
        <end position="148"/>
    </location>
</feature>
<dbReference type="GO" id="GO:0055085">
    <property type="term" value="P:transmembrane transport"/>
    <property type="evidence" value="ECO:0007669"/>
    <property type="project" value="InterPro"/>
</dbReference>
<protein>
    <recommendedName>
        <fullName evidence="3">Mitochondrial thiamine pyrophosphate carrier 1</fullName>
    </recommendedName>
</protein>
<name>A0A8J2I0R5_9PLEO</name>